<dbReference type="EMBL" id="FQUQ01000007">
    <property type="protein sequence ID" value="SHG80214.1"/>
    <property type="molecule type" value="Genomic_DNA"/>
</dbReference>
<keyword evidence="1" id="KW-1133">Transmembrane helix</keyword>
<organism evidence="2 3">
    <name type="scientific">Pedobacter caeni</name>
    <dbReference type="NCBI Taxonomy" id="288992"/>
    <lineage>
        <taxon>Bacteria</taxon>
        <taxon>Pseudomonadati</taxon>
        <taxon>Bacteroidota</taxon>
        <taxon>Sphingobacteriia</taxon>
        <taxon>Sphingobacteriales</taxon>
        <taxon>Sphingobacteriaceae</taxon>
        <taxon>Pedobacter</taxon>
    </lineage>
</organism>
<feature type="transmembrane region" description="Helical" evidence="1">
    <location>
        <begin position="375"/>
        <end position="394"/>
    </location>
</feature>
<evidence type="ECO:0000256" key="1">
    <source>
        <dbReference type="SAM" id="Phobius"/>
    </source>
</evidence>
<keyword evidence="3" id="KW-1185">Reference proteome</keyword>
<feature type="transmembrane region" description="Helical" evidence="1">
    <location>
        <begin position="55"/>
        <end position="79"/>
    </location>
</feature>
<name>A0A1M5MS74_9SPHI</name>
<evidence type="ECO:0000313" key="3">
    <source>
        <dbReference type="Proteomes" id="UP000184287"/>
    </source>
</evidence>
<feature type="transmembrane region" description="Helical" evidence="1">
    <location>
        <begin position="91"/>
        <end position="111"/>
    </location>
</feature>
<feature type="transmembrane region" description="Helical" evidence="1">
    <location>
        <begin position="153"/>
        <end position="170"/>
    </location>
</feature>
<feature type="transmembrane region" description="Helical" evidence="1">
    <location>
        <begin position="345"/>
        <end position="363"/>
    </location>
</feature>
<keyword evidence="2" id="KW-0012">Acyltransferase</keyword>
<feature type="transmembrane region" description="Helical" evidence="1">
    <location>
        <begin position="211"/>
        <end position="228"/>
    </location>
</feature>
<dbReference type="PANTHER" id="PTHR31061">
    <property type="entry name" value="LD22376P"/>
    <property type="match status" value="1"/>
</dbReference>
<feature type="transmembrane region" description="Helical" evidence="1">
    <location>
        <begin position="182"/>
        <end position="204"/>
    </location>
</feature>
<accession>A0A1M5MS74</accession>
<keyword evidence="1" id="KW-0812">Transmembrane</keyword>
<keyword evidence="1" id="KW-0472">Membrane</keyword>
<dbReference type="GO" id="GO:0016746">
    <property type="term" value="F:acyltransferase activity"/>
    <property type="evidence" value="ECO:0007669"/>
    <property type="project" value="UniProtKB-KW"/>
</dbReference>
<feature type="transmembrane region" description="Helical" evidence="1">
    <location>
        <begin position="303"/>
        <end position="324"/>
    </location>
</feature>
<dbReference type="STRING" id="288992.SAMN04488522_107303"/>
<feature type="transmembrane region" description="Helical" evidence="1">
    <location>
        <begin position="275"/>
        <end position="297"/>
    </location>
</feature>
<proteinExistence type="predicted"/>
<sequence length="403" mass="44792">MSTIPLNTTPLKDSTPRLVAIDALRAVVMVLMIFVNDLWTLTGVPSWLEHAPGDANYMGLADVVFPAFLFIVGLSVPYAIQSRRKKGDTDLQLFFHISSRTIALLVMGFFHVNMESYSETASLSKPVWQILVTIGFFLIWLDYTSYKPALSKALKAIGVLLLVGMAILFESDEANGILAMKVQWWGILGLIGWAYFISSCVFLFSSGKLTLQIGAFVFFLLFSVANNLGWLDFLNGIRPYIWIAGDGSMPALPLAGIITALLYRQYGSKNSRFWISILVFSAVLLLFGLLSSPVWGISKIRATPSWTSICAGITALTFALMVYLTEILNQRKWYLPIKAAGTSTLTCYLLPYIHYALLTLLSIPQLPAFFRTGEVGLLKSLIYALIIVMITGLLEKRKIRLKI</sequence>
<feature type="transmembrane region" description="Helical" evidence="1">
    <location>
        <begin position="18"/>
        <end position="35"/>
    </location>
</feature>
<keyword evidence="2" id="KW-0808">Transferase</keyword>
<dbReference type="PANTHER" id="PTHR31061:SF24">
    <property type="entry name" value="LD22376P"/>
    <property type="match status" value="1"/>
</dbReference>
<protein>
    <submittedName>
        <fullName evidence="2">Predicted acyltransferase</fullName>
    </submittedName>
</protein>
<gene>
    <name evidence="2" type="ORF">SAMN04488522_107303</name>
</gene>
<dbReference type="RefSeq" id="WP_073237546.1">
    <property type="nucleotide sequence ID" value="NZ_FQUQ01000007.1"/>
</dbReference>
<feature type="transmembrane region" description="Helical" evidence="1">
    <location>
        <begin position="123"/>
        <end position="141"/>
    </location>
</feature>
<reference evidence="3" key="1">
    <citation type="submission" date="2016-11" db="EMBL/GenBank/DDBJ databases">
        <authorList>
            <person name="Varghese N."/>
            <person name="Submissions S."/>
        </authorList>
    </citation>
    <scope>NUCLEOTIDE SEQUENCE [LARGE SCALE GENOMIC DNA]</scope>
    <source>
        <strain evidence="3">DSM 16990</strain>
    </source>
</reference>
<evidence type="ECO:0000313" key="2">
    <source>
        <dbReference type="EMBL" id="SHG80214.1"/>
    </source>
</evidence>
<feature type="transmembrane region" description="Helical" evidence="1">
    <location>
        <begin position="240"/>
        <end position="263"/>
    </location>
</feature>
<dbReference type="OrthoDB" id="9788724at2"/>
<dbReference type="AlphaFoldDB" id="A0A1M5MS74"/>
<dbReference type="Proteomes" id="UP000184287">
    <property type="component" value="Unassembled WGS sequence"/>
</dbReference>